<name>A0ABN2SDE7_9PSEU</name>
<accession>A0ABN2SDE7</accession>
<evidence type="ECO:0000256" key="3">
    <source>
        <dbReference type="SAM" id="SignalP"/>
    </source>
</evidence>
<evidence type="ECO:0000313" key="4">
    <source>
        <dbReference type="EMBL" id="GAA1984645.1"/>
    </source>
</evidence>
<feature type="transmembrane region" description="Helical" evidence="2">
    <location>
        <begin position="137"/>
        <end position="155"/>
    </location>
</feature>
<dbReference type="Proteomes" id="UP001501116">
    <property type="component" value="Unassembled WGS sequence"/>
</dbReference>
<organism evidence="4 5">
    <name type="scientific">Amycolatopsis minnesotensis</name>
    <dbReference type="NCBI Taxonomy" id="337894"/>
    <lineage>
        <taxon>Bacteria</taxon>
        <taxon>Bacillati</taxon>
        <taxon>Actinomycetota</taxon>
        <taxon>Actinomycetes</taxon>
        <taxon>Pseudonocardiales</taxon>
        <taxon>Pseudonocardiaceae</taxon>
        <taxon>Amycolatopsis</taxon>
    </lineage>
</organism>
<reference evidence="4 5" key="1">
    <citation type="journal article" date="2019" name="Int. J. Syst. Evol. Microbiol.">
        <title>The Global Catalogue of Microorganisms (GCM) 10K type strain sequencing project: providing services to taxonomists for standard genome sequencing and annotation.</title>
        <authorList>
            <consortium name="The Broad Institute Genomics Platform"/>
            <consortium name="The Broad Institute Genome Sequencing Center for Infectious Disease"/>
            <person name="Wu L."/>
            <person name="Ma J."/>
        </authorList>
    </citation>
    <scope>NUCLEOTIDE SEQUENCE [LARGE SCALE GENOMIC DNA]</scope>
    <source>
        <strain evidence="4 5">JCM 14545</strain>
    </source>
</reference>
<keyword evidence="3" id="KW-0732">Signal</keyword>
<dbReference type="EMBL" id="BAAANN010000040">
    <property type="protein sequence ID" value="GAA1984645.1"/>
    <property type="molecule type" value="Genomic_DNA"/>
</dbReference>
<feature type="transmembrane region" description="Helical" evidence="2">
    <location>
        <begin position="162"/>
        <end position="181"/>
    </location>
</feature>
<keyword evidence="5" id="KW-1185">Reference proteome</keyword>
<keyword evidence="2" id="KW-0812">Transmembrane</keyword>
<evidence type="ECO:0000313" key="5">
    <source>
        <dbReference type="Proteomes" id="UP001501116"/>
    </source>
</evidence>
<feature type="region of interest" description="Disordered" evidence="1">
    <location>
        <begin position="316"/>
        <end position="335"/>
    </location>
</feature>
<evidence type="ECO:0000256" key="1">
    <source>
        <dbReference type="SAM" id="MobiDB-lite"/>
    </source>
</evidence>
<feature type="signal peptide" evidence="3">
    <location>
        <begin position="1"/>
        <end position="19"/>
    </location>
</feature>
<gene>
    <name evidence="4" type="ORF">GCM10009754_72600</name>
</gene>
<feature type="chain" id="PRO_5045710323" description="Secreted protein" evidence="3">
    <location>
        <begin position="20"/>
        <end position="463"/>
    </location>
</feature>
<sequence length="463" mass="47165">MAFAAVVLALLAVTGAAPASADGAPVGADLHIAQTLGDRELTVVIRRAEPVPGPLRVELVTHTGTRPGPVLARTSFAGAVTSSATIALGAAPGPYDGTLRVDRPGPWELLLDDGEQVARIPFVVPALVTSPWEKTTYGGFVAAGVLLLVALGAAVKRPRFALVPAAGMVAAVAVAVTAALLSAQITPPPAPGAALDPTEGTVDDPFAVPPPSIVDFSRPPVNLLARAEGPGKLRADLVDGSTGRPVDDLLVHDNALVHLVLVSPAGRMWHLHPVRTAPGSYSVRLDAPETGDYAVSAELARRGGGVQLARTKLSLTATAPPSPAPAAPGPGPRQVGGMPVDLKTTPLTAGRTGTVTARFPAADLQPWLGMLGHLIVVGPLPDGAETAIGAPVWAHAHAMTPVVPGAVGGQPDETVAAYGPDVAFSYTFPLPGRYRLWVQAERGYSVLTVPATVEVAAGNGESR</sequence>
<evidence type="ECO:0000256" key="2">
    <source>
        <dbReference type="SAM" id="Phobius"/>
    </source>
</evidence>
<protein>
    <recommendedName>
        <fullName evidence="6">Secreted protein</fullName>
    </recommendedName>
</protein>
<keyword evidence="2" id="KW-0472">Membrane</keyword>
<keyword evidence="2" id="KW-1133">Transmembrane helix</keyword>
<comment type="caution">
    <text evidence="4">The sequence shown here is derived from an EMBL/GenBank/DDBJ whole genome shotgun (WGS) entry which is preliminary data.</text>
</comment>
<feature type="compositionally biased region" description="Pro residues" evidence="1">
    <location>
        <begin position="320"/>
        <end position="331"/>
    </location>
</feature>
<proteinExistence type="predicted"/>
<evidence type="ECO:0008006" key="6">
    <source>
        <dbReference type="Google" id="ProtNLM"/>
    </source>
</evidence>